<evidence type="ECO:0000313" key="2">
    <source>
        <dbReference type="EMBL" id="MBL0681991.1"/>
    </source>
</evidence>
<dbReference type="Pfam" id="PF01370">
    <property type="entry name" value="Epimerase"/>
    <property type="match status" value="1"/>
</dbReference>
<name>A0A936ZVX5_9FLAO</name>
<gene>
    <name evidence="2" type="ORF">JJQ60_00540</name>
</gene>
<dbReference type="RefSeq" id="WP_201915992.1">
    <property type="nucleotide sequence ID" value="NZ_BAABAX010000001.1"/>
</dbReference>
<dbReference type="PANTHER" id="PTHR48079:SF6">
    <property type="entry name" value="NAD(P)-BINDING DOMAIN-CONTAINING PROTEIN-RELATED"/>
    <property type="match status" value="1"/>
</dbReference>
<protein>
    <submittedName>
        <fullName evidence="2">SDR family oxidoreductase</fullName>
    </submittedName>
</protein>
<reference evidence="2" key="1">
    <citation type="submission" date="2021-01" db="EMBL/GenBank/DDBJ databases">
        <authorList>
            <person name="Zhong Y.L."/>
        </authorList>
    </citation>
    <scope>NUCLEOTIDE SEQUENCE</scope>
    <source>
        <strain evidence="2">KCTC 23302</strain>
    </source>
</reference>
<evidence type="ECO:0000259" key="1">
    <source>
        <dbReference type="Pfam" id="PF01370"/>
    </source>
</evidence>
<feature type="domain" description="NAD-dependent epimerase/dehydratase" evidence="1">
    <location>
        <begin position="2"/>
        <end position="229"/>
    </location>
</feature>
<dbReference type="GO" id="GO:0005737">
    <property type="term" value="C:cytoplasm"/>
    <property type="evidence" value="ECO:0007669"/>
    <property type="project" value="TreeGrafter"/>
</dbReference>
<keyword evidence="3" id="KW-1185">Reference proteome</keyword>
<dbReference type="GO" id="GO:0004029">
    <property type="term" value="F:aldehyde dehydrogenase (NAD+) activity"/>
    <property type="evidence" value="ECO:0007669"/>
    <property type="project" value="TreeGrafter"/>
</dbReference>
<dbReference type="InterPro" id="IPR036291">
    <property type="entry name" value="NAD(P)-bd_dom_sf"/>
</dbReference>
<proteinExistence type="predicted"/>
<dbReference type="Proteomes" id="UP000651057">
    <property type="component" value="Unassembled WGS sequence"/>
</dbReference>
<dbReference type="PANTHER" id="PTHR48079">
    <property type="entry name" value="PROTEIN YEEZ"/>
    <property type="match status" value="1"/>
</dbReference>
<sequence length="335" mass="37976">MILITGATGLVGTHLLVQLINEKQPIRALYRSEAKKEYAKKMFSYHLPEKAHLFDSIDWVKTTINNIPELSEAFTEITHVYHCAAKISFNPSHYKKLRKVNIEGTANIVNLCLIHNVKKLCYVSSIATLEEDPATSFIDETVEWNPETQKSVYAITKYGAEMEVWRGTQEGLNTVIVNPGIIIGPGFFNGGSGFLFKRIYAGMRYYTTGATGYVAIKDVVNVMHQLMKGNHTNERYILVGENLSYKDAFSMIAKALKKPVPTKKASPFLLKLAYNIQRISHFFFRTKRSIFKSSIRSALSNSFYKNDKIKNELKYTFTPVQDAIEETATAFLNEV</sequence>
<comment type="caution">
    <text evidence="2">The sequence shown here is derived from an EMBL/GenBank/DDBJ whole genome shotgun (WGS) entry which is preliminary data.</text>
</comment>
<dbReference type="Gene3D" id="3.40.50.720">
    <property type="entry name" value="NAD(P)-binding Rossmann-like Domain"/>
    <property type="match status" value="1"/>
</dbReference>
<dbReference type="AlphaFoldDB" id="A0A936ZVX5"/>
<evidence type="ECO:0000313" key="3">
    <source>
        <dbReference type="Proteomes" id="UP000651057"/>
    </source>
</evidence>
<dbReference type="SUPFAM" id="SSF51735">
    <property type="entry name" value="NAD(P)-binding Rossmann-fold domains"/>
    <property type="match status" value="1"/>
</dbReference>
<dbReference type="EMBL" id="JAERQJ010000001">
    <property type="protein sequence ID" value="MBL0681991.1"/>
    <property type="molecule type" value="Genomic_DNA"/>
</dbReference>
<organism evidence="2 3">
    <name type="scientific">Aquimarina mytili</name>
    <dbReference type="NCBI Taxonomy" id="874423"/>
    <lineage>
        <taxon>Bacteria</taxon>
        <taxon>Pseudomonadati</taxon>
        <taxon>Bacteroidota</taxon>
        <taxon>Flavobacteriia</taxon>
        <taxon>Flavobacteriales</taxon>
        <taxon>Flavobacteriaceae</taxon>
        <taxon>Aquimarina</taxon>
    </lineage>
</organism>
<dbReference type="InterPro" id="IPR001509">
    <property type="entry name" value="Epimerase_deHydtase"/>
</dbReference>
<accession>A0A936ZVX5</accession>
<dbReference type="InterPro" id="IPR051783">
    <property type="entry name" value="NAD(P)-dependent_oxidoreduct"/>
</dbReference>